<dbReference type="KEGG" id="more:E1B28_009038"/>
<keyword evidence="2" id="KW-1133">Transmembrane helix</keyword>
<keyword evidence="2" id="KW-0812">Transmembrane</keyword>
<feature type="transmembrane region" description="Helical" evidence="2">
    <location>
        <begin position="202"/>
        <end position="225"/>
    </location>
</feature>
<feature type="region of interest" description="Disordered" evidence="1">
    <location>
        <begin position="235"/>
        <end position="260"/>
    </location>
</feature>
<evidence type="ECO:0000256" key="3">
    <source>
        <dbReference type="SAM" id="SignalP"/>
    </source>
</evidence>
<evidence type="ECO:0000313" key="4">
    <source>
        <dbReference type="EMBL" id="KAG7092708.1"/>
    </source>
</evidence>
<dbReference type="OrthoDB" id="3362711at2759"/>
<evidence type="ECO:0000256" key="2">
    <source>
        <dbReference type="SAM" id="Phobius"/>
    </source>
</evidence>
<feature type="compositionally biased region" description="Low complexity" evidence="1">
    <location>
        <begin position="162"/>
        <end position="183"/>
    </location>
</feature>
<feature type="chain" id="PRO_5040508835" evidence="3">
    <location>
        <begin position="25"/>
        <end position="260"/>
    </location>
</feature>
<comment type="caution">
    <text evidence="4">The sequence shown here is derived from an EMBL/GenBank/DDBJ whole genome shotgun (WGS) entry which is preliminary data.</text>
</comment>
<protein>
    <submittedName>
        <fullName evidence="4">Uncharacterized protein</fullName>
    </submittedName>
</protein>
<feature type="compositionally biased region" description="Polar residues" evidence="1">
    <location>
        <begin position="239"/>
        <end position="252"/>
    </location>
</feature>
<dbReference type="GeneID" id="66078114"/>
<feature type="region of interest" description="Disordered" evidence="1">
    <location>
        <begin position="154"/>
        <end position="198"/>
    </location>
</feature>
<name>A0A9P7S064_9AGAR</name>
<dbReference type="RefSeq" id="XP_043009178.1">
    <property type="nucleotide sequence ID" value="XM_043153893.1"/>
</dbReference>
<evidence type="ECO:0000313" key="5">
    <source>
        <dbReference type="Proteomes" id="UP001049176"/>
    </source>
</evidence>
<reference evidence="4" key="1">
    <citation type="journal article" date="2021" name="Genome Biol. Evol.">
        <title>The assembled and annotated genome of the fairy-ring fungus Marasmius oreades.</title>
        <authorList>
            <person name="Hiltunen M."/>
            <person name="Ament-Velasquez S.L."/>
            <person name="Johannesson H."/>
        </authorList>
    </citation>
    <scope>NUCLEOTIDE SEQUENCE</scope>
    <source>
        <strain evidence="4">03SP1</strain>
    </source>
</reference>
<proteinExistence type="predicted"/>
<organism evidence="4 5">
    <name type="scientific">Marasmius oreades</name>
    <name type="common">fairy-ring Marasmius</name>
    <dbReference type="NCBI Taxonomy" id="181124"/>
    <lineage>
        <taxon>Eukaryota</taxon>
        <taxon>Fungi</taxon>
        <taxon>Dikarya</taxon>
        <taxon>Basidiomycota</taxon>
        <taxon>Agaricomycotina</taxon>
        <taxon>Agaricomycetes</taxon>
        <taxon>Agaricomycetidae</taxon>
        <taxon>Agaricales</taxon>
        <taxon>Marasmiineae</taxon>
        <taxon>Marasmiaceae</taxon>
        <taxon>Marasmius</taxon>
    </lineage>
</organism>
<feature type="signal peptide" evidence="3">
    <location>
        <begin position="1"/>
        <end position="24"/>
    </location>
</feature>
<dbReference type="AlphaFoldDB" id="A0A9P7S064"/>
<keyword evidence="5" id="KW-1185">Reference proteome</keyword>
<sequence>MFIPASLVVIPFVLLGANLPWADAQSTDATCRLASLQWAQNSAKQSPCAVASSLRGVCTGGSYTVQSLPPGSVYLGPSIDTANGCECSTVTYSLMSACALCQNGTVATWKEWSANCRTVSLSTFPSSIPSNVLVPGWAYLDVKTNDIFNPEDAKAHANEPESSALPIPTSSSSTSFSIPTTSALSQTDSDSSKSPRDSRRDMIVGAVVGSILGFLFLVGCVLYLCHFRRRNTLRREASTDSLPPNSPTSVSSVEKESVGP</sequence>
<evidence type="ECO:0000256" key="1">
    <source>
        <dbReference type="SAM" id="MobiDB-lite"/>
    </source>
</evidence>
<dbReference type="Proteomes" id="UP001049176">
    <property type="component" value="Chromosome 5"/>
</dbReference>
<keyword evidence="2" id="KW-0472">Membrane</keyword>
<gene>
    <name evidence="4" type="ORF">E1B28_009038</name>
</gene>
<keyword evidence="3" id="KW-0732">Signal</keyword>
<dbReference type="EMBL" id="CM032185">
    <property type="protein sequence ID" value="KAG7092708.1"/>
    <property type="molecule type" value="Genomic_DNA"/>
</dbReference>
<accession>A0A9P7S064</accession>